<reference evidence="1" key="2">
    <citation type="submission" date="2015-07" db="EMBL/GenBank/DDBJ databases">
        <title>Plasmids, circular viruses and viroids from rat gut.</title>
        <authorList>
            <person name="Jorgensen T.J."/>
            <person name="Hansen M.A."/>
            <person name="Xu Z."/>
            <person name="Tabak M.A."/>
            <person name="Sorensen S.J."/>
            <person name="Hansen L.H."/>
        </authorList>
    </citation>
    <scope>NUCLEOTIDE SEQUENCE</scope>
    <source>
        <strain evidence="1">RGRH0546</strain>
    </source>
</reference>
<dbReference type="AlphaFoldDB" id="A0A0H5Q1D1"/>
<accession>A0A0H5Q1D1</accession>
<reference evidence="1" key="1">
    <citation type="submission" date="2015-06" db="EMBL/GenBank/DDBJ databases">
        <authorList>
            <person name="Joergensen T."/>
        </authorList>
    </citation>
    <scope>NUCLEOTIDE SEQUENCE</scope>
    <source>
        <strain evidence="1">RGRH0546</strain>
    </source>
</reference>
<protein>
    <submittedName>
        <fullName evidence="1">Uncharacterized protein</fullName>
    </submittedName>
</protein>
<sequence length="85" mass="9025">MTQYMTEKEILTLVSVGAVKGAQATVSVTRPGSWHLSFDLANGTSALIGTARGDLKNYTLPACAELVHSIGIDRFTVGLHGYTSK</sequence>
<evidence type="ECO:0000313" key="1">
    <source>
        <dbReference type="EMBL" id="CRY95215.1"/>
    </source>
</evidence>
<dbReference type="EMBL" id="LN853179">
    <property type="protein sequence ID" value="CRY95215.1"/>
    <property type="molecule type" value="Genomic_DNA"/>
</dbReference>
<organism evidence="1">
    <name type="scientific">uncultured prokaryote</name>
    <dbReference type="NCBI Taxonomy" id="198431"/>
    <lineage>
        <taxon>unclassified sequences</taxon>
        <taxon>environmental samples</taxon>
    </lineage>
</organism>
<proteinExistence type="predicted"/>
<name>A0A0H5Q1D1_9ZZZZ</name>